<gene>
    <name evidence="1" type="ORF">ZOSMA_32G00780</name>
</gene>
<dbReference type="EMBL" id="LFYR01001054">
    <property type="protein sequence ID" value="KMZ65293.1"/>
    <property type="molecule type" value="Genomic_DNA"/>
</dbReference>
<dbReference type="AlphaFoldDB" id="A0A0K9P8D1"/>
<comment type="caution">
    <text evidence="1">The sequence shown here is derived from an EMBL/GenBank/DDBJ whole genome shotgun (WGS) entry which is preliminary data.</text>
</comment>
<accession>A0A0K9P8D1</accession>
<reference evidence="2" key="1">
    <citation type="journal article" date="2016" name="Nature">
        <title>The genome of the seagrass Zostera marina reveals angiosperm adaptation to the sea.</title>
        <authorList>
            <person name="Olsen J.L."/>
            <person name="Rouze P."/>
            <person name="Verhelst B."/>
            <person name="Lin Y.-C."/>
            <person name="Bayer T."/>
            <person name="Collen J."/>
            <person name="Dattolo E."/>
            <person name="De Paoli E."/>
            <person name="Dittami S."/>
            <person name="Maumus F."/>
            <person name="Michel G."/>
            <person name="Kersting A."/>
            <person name="Lauritano C."/>
            <person name="Lohaus R."/>
            <person name="Toepel M."/>
            <person name="Tonon T."/>
            <person name="Vanneste K."/>
            <person name="Amirebrahimi M."/>
            <person name="Brakel J."/>
            <person name="Bostroem C."/>
            <person name="Chovatia M."/>
            <person name="Grimwood J."/>
            <person name="Jenkins J.W."/>
            <person name="Jueterbock A."/>
            <person name="Mraz A."/>
            <person name="Stam W.T."/>
            <person name="Tice H."/>
            <person name="Bornberg-Bauer E."/>
            <person name="Green P.J."/>
            <person name="Pearson G.A."/>
            <person name="Procaccini G."/>
            <person name="Duarte C.M."/>
            <person name="Schmutz J."/>
            <person name="Reusch T.B.H."/>
            <person name="Van de Peer Y."/>
        </authorList>
    </citation>
    <scope>NUCLEOTIDE SEQUENCE [LARGE SCALE GENOMIC DNA]</scope>
    <source>
        <strain evidence="2">cv. Finnish</strain>
    </source>
</reference>
<protein>
    <submittedName>
        <fullName evidence="1">Uncharacterized protein</fullName>
    </submittedName>
</protein>
<proteinExistence type="predicted"/>
<dbReference type="PANTHER" id="PTHR47871">
    <property type="entry name" value="NAC DOMAIN-CONTAINING PROTEIN 8"/>
    <property type="match status" value="1"/>
</dbReference>
<dbReference type="PANTHER" id="PTHR47871:SF2">
    <property type="entry name" value="OS03G0221300 PROTEIN"/>
    <property type="match status" value="1"/>
</dbReference>
<evidence type="ECO:0000313" key="1">
    <source>
        <dbReference type="EMBL" id="KMZ65293.1"/>
    </source>
</evidence>
<organism evidence="1 2">
    <name type="scientific">Zostera marina</name>
    <name type="common">Eelgrass</name>
    <dbReference type="NCBI Taxonomy" id="29655"/>
    <lineage>
        <taxon>Eukaryota</taxon>
        <taxon>Viridiplantae</taxon>
        <taxon>Streptophyta</taxon>
        <taxon>Embryophyta</taxon>
        <taxon>Tracheophyta</taxon>
        <taxon>Spermatophyta</taxon>
        <taxon>Magnoliopsida</taxon>
        <taxon>Liliopsida</taxon>
        <taxon>Zosteraceae</taxon>
        <taxon>Zostera</taxon>
    </lineage>
</organism>
<dbReference type="Proteomes" id="UP000036987">
    <property type="component" value="Unassembled WGS sequence"/>
</dbReference>
<name>A0A0K9P8D1_ZOSMR</name>
<sequence length="688" mass="78627">MLLPSESGDVNIDVEVKTKNRFKIDLLDYIPLAERRRLAVSGSPVIWSANLAATLLAIPRLLKEIFLTEYGLTVKSVNSHPPKKHTFNCDARDSKIYQHPYSIMLQDGRVIEVMINTSNYSNSVQANSADFDEDKVSPKYSSLQSANLNHHTASVPNFTIKVKFEQCSNVTRMESDTSESVMNELDSISLQKGSILSLPDSQFDRSKLPHSRKIPTEVMNCSSLLIDSYHLTTDENVMEANLTPSYSQKPRQVINHSQGFSVSDTDKQEYNFDNQIDKCNMSLSTSGSYGLQENEIHNSISKIHQPIESAIPHHRKRIKLEPVQENDNDQNSKENDIFVSLGKHSNGCSSSVLPLKVLKMEMLEDIFVDELDRIPLRKRMEMLLSKRAFEFKSSKQSQSFVNLENHYVKVKQHKRKKTATDSVETALKEDAPGILQVLIDSGVDFKDIKLYETMNDDDSLCELYTDSSEDCFDDFGNVIAKLFSKCPSMFFKMGSFQDNKGSEACYSLTCLVSLIEQIRYMQLNKCPVQWGWCRDIQSFIFIFEKHNRIVVERPEYGYATYFFELVEPFPIDWQVKRLVTTMKLTNYSRIALIENKPLIIGEHLSEGEARVLEDYGWTPNSGLGSLLNFVDRVFHDRKSEMNRSEWKSKIGKLLMKGYYGGKLLMSNLPKKVSEYMSNSHTVKCEANE</sequence>
<evidence type="ECO:0000313" key="2">
    <source>
        <dbReference type="Proteomes" id="UP000036987"/>
    </source>
</evidence>
<keyword evidence="2" id="KW-1185">Reference proteome</keyword>
<dbReference type="OrthoDB" id="2021147at2759"/>